<dbReference type="EMBL" id="CP053418">
    <property type="protein sequence ID" value="QJW83454.1"/>
    <property type="molecule type" value="Genomic_DNA"/>
</dbReference>
<evidence type="ECO:0000313" key="3">
    <source>
        <dbReference type="Proteomes" id="UP000500826"/>
    </source>
</evidence>
<reference evidence="2 3" key="1">
    <citation type="submission" date="2020-05" db="EMBL/GenBank/DDBJ databases">
        <title>Ramlibacter rhizophilus sp. nov., isolated from rhizosphere soil of national flower Mugunghwa from South Korea.</title>
        <authorList>
            <person name="Zheng-Fei Y."/>
            <person name="Huan T."/>
        </authorList>
    </citation>
    <scope>NUCLEOTIDE SEQUENCE [LARGE SCALE GENOMIC DNA]</scope>
    <source>
        <strain evidence="2 3">H242</strain>
    </source>
</reference>
<dbReference type="InterPro" id="IPR006530">
    <property type="entry name" value="YD"/>
</dbReference>
<feature type="compositionally biased region" description="Polar residues" evidence="1">
    <location>
        <begin position="277"/>
        <end position="286"/>
    </location>
</feature>
<dbReference type="PANTHER" id="PTHR32305:SF15">
    <property type="entry name" value="PROTEIN RHSA-RELATED"/>
    <property type="match status" value="1"/>
</dbReference>
<name>A0ABX6P084_9BURK</name>
<dbReference type="InterPro" id="IPR031325">
    <property type="entry name" value="RHS_repeat"/>
</dbReference>
<evidence type="ECO:0000313" key="2">
    <source>
        <dbReference type="EMBL" id="QJW83454.1"/>
    </source>
</evidence>
<dbReference type="Gene3D" id="2.180.10.10">
    <property type="entry name" value="RHS repeat-associated core"/>
    <property type="match status" value="1"/>
</dbReference>
<dbReference type="NCBIfam" id="TIGR01643">
    <property type="entry name" value="YD_repeat_2x"/>
    <property type="match status" value="2"/>
</dbReference>
<dbReference type="Proteomes" id="UP000500826">
    <property type="component" value="Chromosome"/>
</dbReference>
<evidence type="ECO:0000256" key="1">
    <source>
        <dbReference type="SAM" id="MobiDB-lite"/>
    </source>
</evidence>
<dbReference type="InterPro" id="IPR050708">
    <property type="entry name" value="T6SS_VgrG/RHS"/>
</dbReference>
<protein>
    <submittedName>
        <fullName evidence="2">RHS repeat protein</fullName>
    </submittedName>
</protein>
<feature type="region of interest" description="Disordered" evidence="1">
    <location>
        <begin position="241"/>
        <end position="292"/>
    </location>
</feature>
<dbReference type="PANTHER" id="PTHR32305">
    <property type="match status" value="1"/>
</dbReference>
<organism evidence="2 3">
    <name type="scientific">Ramlibacter terrae</name>
    <dbReference type="NCBI Taxonomy" id="2732511"/>
    <lineage>
        <taxon>Bacteria</taxon>
        <taxon>Pseudomonadati</taxon>
        <taxon>Pseudomonadota</taxon>
        <taxon>Betaproteobacteria</taxon>
        <taxon>Burkholderiales</taxon>
        <taxon>Comamonadaceae</taxon>
        <taxon>Ramlibacter</taxon>
    </lineage>
</organism>
<gene>
    <name evidence="2" type="ORF">HK414_02670</name>
</gene>
<sequence length="321" mass="34808">MAYDSEKKVLELKSTDREGIVTRLAYDALGNLTQRTEAAGRVEERTTRYEYDAAGRQVRVVFPKVGVYDPTEDNLLDESGVHKRTEDQAQLETRTFYDTFGNAVAGVDVGGGVSQKAYDAQGRLVYDVDAMGYVTGYKHDAFGQVIRLARYAGAIEIPASVDAASDAASATELAAAVKAENNSRDRILLSTYDRAGRMVETVEPTVYVYQHELEGGGRADTVGKTVRQVYNTFGDLVQVVTPGASATPPRPPRTTTTAPDAGWRRSMRSATSRETRSTPSATCSVPPNTPTRWRKAGAAVITAASRRHRRTTAGPNTSMTA</sequence>
<accession>A0ABX6P084</accession>
<proteinExistence type="predicted"/>
<keyword evidence="3" id="KW-1185">Reference proteome</keyword>
<feature type="compositionally biased region" description="Low complexity" evidence="1">
    <location>
        <begin position="241"/>
        <end position="259"/>
    </location>
</feature>
<dbReference type="Pfam" id="PF05593">
    <property type="entry name" value="RHS_repeat"/>
    <property type="match status" value="2"/>
</dbReference>